<feature type="compositionally biased region" description="Polar residues" evidence="4">
    <location>
        <begin position="65"/>
        <end position="75"/>
    </location>
</feature>
<organism evidence="5 6">
    <name type="scientific">Geopseudomonas sagittaria</name>
    <dbReference type="NCBI Taxonomy" id="1135990"/>
    <lineage>
        <taxon>Bacteria</taxon>
        <taxon>Pseudomonadati</taxon>
        <taxon>Pseudomonadota</taxon>
        <taxon>Gammaproteobacteria</taxon>
        <taxon>Pseudomonadales</taxon>
        <taxon>Pseudomonadaceae</taxon>
        <taxon>Geopseudomonas</taxon>
    </lineage>
</organism>
<accession>A0A1I5TEY6</accession>
<dbReference type="AlphaFoldDB" id="A0A1I5TEY6"/>
<dbReference type="GO" id="GO:0005576">
    <property type="term" value="C:extracellular region"/>
    <property type="evidence" value="ECO:0007669"/>
    <property type="project" value="UniProtKB-SubCell"/>
</dbReference>
<dbReference type="OrthoDB" id="224783at2"/>
<keyword evidence="6" id="KW-1185">Reference proteome</keyword>
<dbReference type="PANTHER" id="PTHR38340:SF1">
    <property type="entry name" value="S-LAYER PROTEIN"/>
    <property type="match status" value="1"/>
</dbReference>
<dbReference type="GO" id="GO:0005509">
    <property type="term" value="F:calcium ion binding"/>
    <property type="evidence" value="ECO:0007669"/>
    <property type="project" value="InterPro"/>
</dbReference>
<sequence>MALINGTVNGETLNGTSSADTINGLEGDDTLNGQNGDDTLNGGEGNDTLNGGNGADTLNGDAGNDTLNGGTQDDTLNGGEGNDTLNGDQGADTLNGDAGNDTLNGATGDDVLNGGSGDDTLNGGNGEDTLTGGSGDDILTGGNDPDTFKYSFTVTEGGGGSSSFTDWLVANGLGSQVSGGEVIDGTTQNVFASQYTAWLNHLVSEYGLGEDLDGDGIVNIGLNQNDASEDATPWIEGISQEDLDTMFSDRDSVMLKTGKVSQERYYSDDFSLGSETQVTSSDGNDRIIDFAWGSDKLDFSGLGATVADAKAMFLDMFTLDTSQDVDGDGANDSVLTLATDSSWSLTLIGVNGHSLEQIADNAINFNIA</sequence>
<comment type="subcellular location">
    <subcellularLocation>
        <location evidence="1">Secreted</location>
    </subcellularLocation>
</comment>
<name>A0A1I5TEY6_9GAMM</name>
<dbReference type="PROSITE" id="PS00330">
    <property type="entry name" value="HEMOLYSIN_CALCIUM"/>
    <property type="match status" value="6"/>
</dbReference>
<evidence type="ECO:0000256" key="1">
    <source>
        <dbReference type="ARBA" id="ARBA00004613"/>
    </source>
</evidence>
<gene>
    <name evidence="5" type="ORF">SAMN05216229_10676</name>
</gene>
<dbReference type="EMBL" id="FOXM01000006">
    <property type="protein sequence ID" value="SFP81604.1"/>
    <property type="molecule type" value="Genomic_DNA"/>
</dbReference>
<dbReference type="RefSeq" id="WP_092430523.1">
    <property type="nucleotide sequence ID" value="NZ_FOXM01000006.1"/>
</dbReference>
<dbReference type="Gene3D" id="2.150.10.10">
    <property type="entry name" value="Serralysin-like metalloprotease, C-terminal"/>
    <property type="match status" value="4"/>
</dbReference>
<evidence type="ECO:0000256" key="2">
    <source>
        <dbReference type="ARBA" id="ARBA00022525"/>
    </source>
</evidence>
<keyword evidence="3" id="KW-0106">Calcium</keyword>
<evidence type="ECO:0000313" key="5">
    <source>
        <dbReference type="EMBL" id="SFP81604.1"/>
    </source>
</evidence>
<dbReference type="InterPro" id="IPR011049">
    <property type="entry name" value="Serralysin-like_metalloprot_C"/>
</dbReference>
<dbReference type="InterPro" id="IPR018511">
    <property type="entry name" value="Hemolysin-typ_Ca-bd_CS"/>
</dbReference>
<dbReference type="SUPFAM" id="SSF51120">
    <property type="entry name" value="beta-Roll"/>
    <property type="match status" value="1"/>
</dbReference>
<evidence type="ECO:0000313" key="6">
    <source>
        <dbReference type="Proteomes" id="UP000243084"/>
    </source>
</evidence>
<proteinExistence type="predicted"/>
<dbReference type="PRINTS" id="PR00313">
    <property type="entry name" value="CABNDNGRPT"/>
</dbReference>
<evidence type="ECO:0000256" key="3">
    <source>
        <dbReference type="ARBA" id="ARBA00022837"/>
    </source>
</evidence>
<feature type="compositionally biased region" description="Polar residues" evidence="4">
    <location>
        <begin position="1"/>
        <end position="21"/>
    </location>
</feature>
<feature type="region of interest" description="Disordered" evidence="4">
    <location>
        <begin position="1"/>
        <end position="142"/>
    </location>
</feature>
<dbReference type="InterPro" id="IPR050557">
    <property type="entry name" value="RTX_toxin/Mannuronan_C5-epim"/>
</dbReference>
<keyword evidence="2" id="KW-0964">Secreted</keyword>
<dbReference type="PANTHER" id="PTHR38340">
    <property type="entry name" value="S-LAYER PROTEIN"/>
    <property type="match status" value="1"/>
</dbReference>
<dbReference type="InterPro" id="IPR001343">
    <property type="entry name" value="Hemolysn_Ca-bd"/>
</dbReference>
<protein>
    <submittedName>
        <fullName evidence="5">Hemolysin-type calcium-binding repeat-containing protein</fullName>
    </submittedName>
</protein>
<dbReference type="Pfam" id="PF00353">
    <property type="entry name" value="HemolysinCabind"/>
    <property type="match status" value="3"/>
</dbReference>
<reference evidence="6" key="1">
    <citation type="submission" date="2016-10" db="EMBL/GenBank/DDBJ databases">
        <authorList>
            <person name="Varghese N."/>
            <person name="Submissions S."/>
        </authorList>
    </citation>
    <scope>NUCLEOTIDE SEQUENCE [LARGE SCALE GENOMIC DNA]</scope>
    <source>
        <strain evidence="6">JCM 18195</strain>
    </source>
</reference>
<evidence type="ECO:0000256" key="4">
    <source>
        <dbReference type="SAM" id="MobiDB-lite"/>
    </source>
</evidence>
<dbReference type="Proteomes" id="UP000243084">
    <property type="component" value="Unassembled WGS sequence"/>
</dbReference>